<protein>
    <submittedName>
        <fullName evidence="1">Uncharacterized protein</fullName>
    </submittedName>
</protein>
<evidence type="ECO:0000313" key="2">
    <source>
        <dbReference type="EMBL" id="OOK74955.1"/>
    </source>
</evidence>
<name>A0A1V3WUG5_MYCKA</name>
<proteinExistence type="predicted"/>
<evidence type="ECO:0000313" key="1">
    <source>
        <dbReference type="EMBL" id="OOK70565.1"/>
    </source>
</evidence>
<evidence type="ECO:0000313" key="4">
    <source>
        <dbReference type="Proteomes" id="UP000189229"/>
    </source>
</evidence>
<comment type="caution">
    <text evidence="1">The sequence shown here is derived from an EMBL/GenBank/DDBJ whole genome shotgun (WGS) entry which is preliminary data.</text>
</comment>
<dbReference type="EMBL" id="MVBN01000004">
    <property type="protein sequence ID" value="OOK74955.1"/>
    <property type="molecule type" value="Genomic_DNA"/>
</dbReference>
<evidence type="ECO:0000313" key="3">
    <source>
        <dbReference type="Proteomes" id="UP000188532"/>
    </source>
</evidence>
<organism evidence="1 4">
    <name type="scientific">Mycobacterium kansasii</name>
    <dbReference type="NCBI Taxonomy" id="1768"/>
    <lineage>
        <taxon>Bacteria</taxon>
        <taxon>Bacillati</taxon>
        <taxon>Actinomycetota</taxon>
        <taxon>Actinomycetes</taxon>
        <taxon>Mycobacteriales</taxon>
        <taxon>Mycobacteriaceae</taxon>
        <taxon>Mycobacterium</taxon>
    </lineage>
</organism>
<accession>A0A1V3WUG5</accession>
<dbReference type="Proteomes" id="UP000188532">
    <property type="component" value="Unassembled WGS sequence"/>
</dbReference>
<dbReference type="EMBL" id="MVBM01000006">
    <property type="protein sequence ID" value="OOK70565.1"/>
    <property type="molecule type" value="Genomic_DNA"/>
</dbReference>
<dbReference type="Proteomes" id="UP000189229">
    <property type="component" value="Unassembled WGS sequence"/>
</dbReference>
<sequence>MSDILTFLVRLNYMHRKCKRSLHRHRVSEWRFDLNLDGCPIN</sequence>
<dbReference type="AlphaFoldDB" id="A0A1V3WUG5"/>
<gene>
    <name evidence="2" type="ORF">BZL29_4552</name>
    <name evidence="1" type="ORF">BZL30_6568</name>
</gene>
<reference evidence="3 4" key="1">
    <citation type="submission" date="2017-02" db="EMBL/GenBank/DDBJ databases">
        <title>Complete genome sequences of Mycobacterium kansasii strains isolated from rhesus macaques.</title>
        <authorList>
            <person name="Panda A."/>
            <person name="Nagaraj S."/>
            <person name="Zhao X."/>
            <person name="Tettelin H."/>
            <person name="Detolla L.J."/>
        </authorList>
    </citation>
    <scope>NUCLEOTIDE SEQUENCE [LARGE SCALE GENOMIC DNA]</scope>
    <source>
        <strain evidence="2 3">11-3469</strain>
        <strain evidence="1 4">11-3813</strain>
    </source>
</reference>